<dbReference type="Pfam" id="PF04059">
    <property type="entry name" value="RRM_2"/>
    <property type="match status" value="1"/>
</dbReference>
<name>A0ABD3JTJ9_EUCGL</name>
<dbReference type="AlphaFoldDB" id="A0ABD3JTJ9"/>
<dbReference type="Gene3D" id="3.30.70.330">
    <property type="match status" value="1"/>
</dbReference>
<organism evidence="4 5">
    <name type="scientific">Eucalyptus globulus</name>
    <name type="common">Tasmanian blue gum</name>
    <dbReference type="NCBI Taxonomy" id="34317"/>
    <lineage>
        <taxon>Eukaryota</taxon>
        <taxon>Viridiplantae</taxon>
        <taxon>Streptophyta</taxon>
        <taxon>Embryophyta</taxon>
        <taxon>Tracheophyta</taxon>
        <taxon>Spermatophyta</taxon>
        <taxon>Magnoliopsida</taxon>
        <taxon>eudicotyledons</taxon>
        <taxon>Gunneridae</taxon>
        <taxon>Pentapetalae</taxon>
        <taxon>rosids</taxon>
        <taxon>malvids</taxon>
        <taxon>Myrtales</taxon>
        <taxon>Myrtaceae</taxon>
        <taxon>Myrtoideae</taxon>
        <taxon>Eucalypteae</taxon>
        <taxon>Eucalyptus</taxon>
    </lineage>
</organism>
<dbReference type="SUPFAM" id="SSF54928">
    <property type="entry name" value="RNA-binding domain, RBD"/>
    <property type="match status" value="1"/>
</dbReference>
<dbReference type="InterPro" id="IPR035979">
    <property type="entry name" value="RBD_domain_sf"/>
</dbReference>
<feature type="region of interest" description="Disordered" evidence="2">
    <location>
        <begin position="125"/>
        <end position="168"/>
    </location>
</feature>
<gene>
    <name evidence="4" type="ORF">ACJRO7_027776</name>
</gene>
<keyword evidence="1" id="KW-0694">RNA-binding</keyword>
<sequence>MAISTILNPEAREFIPQNSSLLLQFHPPPPFAYTNLILPPSTPMISFYNSTPPPSPYFATTTHCCYQYQYYSTLPRPLLGPETRRFSANYSGVHLPPTPPPPQSNPSKRWNRAQISVELEPGLGDQKLAAGHHPRCGGRGRGPGSGRRSPPWRRGGSGGVGRGGNLGYRGRRSAWKEDLLSLGVVNNSSSEEEYCCSVDTTTNIHKYPRIVEPREMVGKKKKPVVPVDEGGDRTTVMIRNIPNKYTRELLIDFLDKHCQMENQKAEGEDDGAIISAYDFVYLPLDLRRKANLGYAFVNFTSPRAVWKFKVATNNQRWELFYSSKIRQIATAKYQGKEALMRHFENTVFACDSDDFLPITFRPPRNGGSGEAVTQEVVGGRIAPRRVEAQLNKADRL</sequence>
<protein>
    <recommendedName>
        <fullName evidence="3">Mei2-like C-terminal RNA recognition motif domain-containing protein</fullName>
    </recommendedName>
</protein>
<feature type="compositionally biased region" description="Gly residues" evidence="2">
    <location>
        <begin position="155"/>
        <end position="167"/>
    </location>
</feature>
<dbReference type="PANTHER" id="PTHR23189">
    <property type="entry name" value="RNA RECOGNITION MOTIF-CONTAINING"/>
    <property type="match status" value="1"/>
</dbReference>
<dbReference type="EMBL" id="JBJKBG010000007">
    <property type="protein sequence ID" value="KAL3730798.1"/>
    <property type="molecule type" value="Genomic_DNA"/>
</dbReference>
<dbReference type="InterPro" id="IPR007201">
    <property type="entry name" value="Mei2-like_Rrm_C"/>
</dbReference>
<dbReference type="Proteomes" id="UP001634007">
    <property type="component" value="Unassembled WGS sequence"/>
</dbReference>
<reference evidence="4 5" key="1">
    <citation type="submission" date="2024-11" db="EMBL/GenBank/DDBJ databases">
        <title>Chromosome-level genome assembly of Eucalyptus globulus Labill. provides insights into its genome evolution.</title>
        <authorList>
            <person name="Li X."/>
        </authorList>
    </citation>
    <scope>NUCLEOTIDE SEQUENCE [LARGE SCALE GENOMIC DNA]</scope>
    <source>
        <strain evidence="4">CL2024</strain>
        <tissue evidence="4">Fresh tender leaves</tissue>
    </source>
</reference>
<evidence type="ECO:0000313" key="5">
    <source>
        <dbReference type="Proteomes" id="UP001634007"/>
    </source>
</evidence>
<comment type="caution">
    <text evidence="4">The sequence shown here is derived from an EMBL/GenBank/DDBJ whole genome shotgun (WGS) entry which is preliminary data.</text>
</comment>
<evidence type="ECO:0000313" key="4">
    <source>
        <dbReference type="EMBL" id="KAL3730798.1"/>
    </source>
</evidence>
<keyword evidence="5" id="KW-1185">Reference proteome</keyword>
<feature type="region of interest" description="Disordered" evidence="2">
    <location>
        <begin position="89"/>
        <end position="109"/>
    </location>
</feature>
<accession>A0ABD3JTJ9</accession>
<evidence type="ECO:0000259" key="3">
    <source>
        <dbReference type="Pfam" id="PF04059"/>
    </source>
</evidence>
<dbReference type="GO" id="GO:0003723">
    <property type="term" value="F:RNA binding"/>
    <property type="evidence" value="ECO:0007669"/>
    <property type="project" value="UniProtKB-KW"/>
</dbReference>
<proteinExistence type="predicted"/>
<feature type="domain" description="Mei2-like C-terminal RNA recognition motif" evidence="3">
    <location>
        <begin position="233"/>
        <end position="343"/>
    </location>
</feature>
<dbReference type="InterPro" id="IPR012677">
    <property type="entry name" value="Nucleotide-bd_a/b_plait_sf"/>
</dbReference>
<evidence type="ECO:0000256" key="2">
    <source>
        <dbReference type="SAM" id="MobiDB-lite"/>
    </source>
</evidence>
<evidence type="ECO:0000256" key="1">
    <source>
        <dbReference type="ARBA" id="ARBA00022884"/>
    </source>
</evidence>